<keyword evidence="3" id="KW-1185">Reference proteome</keyword>
<dbReference type="PANTHER" id="PTHR23242">
    <property type="entry name" value="TRANSCRIPTION FACTOR HOXA13"/>
    <property type="match status" value="1"/>
</dbReference>
<reference evidence="2" key="1">
    <citation type="journal article" date="2021" name="Nat. Commun.">
        <title>Genetic determinants of endophytism in the Arabidopsis root mycobiome.</title>
        <authorList>
            <person name="Mesny F."/>
            <person name="Miyauchi S."/>
            <person name="Thiergart T."/>
            <person name="Pickel B."/>
            <person name="Atanasova L."/>
            <person name="Karlsson M."/>
            <person name="Huettel B."/>
            <person name="Barry K.W."/>
            <person name="Haridas S."/>
            <person name="Chen C."/>
            <person name="Bauer D."/>
            <person name="Andreopoulos W."/>
            <person name="Pangilinan J."/>
            <person name="LaButti K."/>
            <person name="Riley R."/>
            <person name="Lipzen A."/>
            <person name="Clum A."/>
            <person name="Drula E."/>
            <person name="Henrissat B."/>
            <person name="Kohler A."/>
            <person name="Grigoriev I.V."/>
            <person name="Martin F.M."/>
            <person name="Hacquard S."/>
        </authorList>
    </citation>
    <scope>NUCLEOTIDE SEQUENCE</scope>
    <source>
        <strain evidence="2">MPI-CAGE-AT-0016</strain>
    </source>
</reference>
<dbReference type="PANTHER" id="PTHR23242:SF9">
    <property type="entry name" value="TRANSCRIPTION FACTOR HOXA13"/>
    <property type="match status" value="1"/>
</dbReference>
<comment type="caution">
    <text evidence="2">The sequence shown here is derived from an EMBL/GenBank/DDBJ whole genome shotgun (WGS) entry which is preliminary data.</text>
</comment>
<proteinExistence type="predicted"/>
<feature type="compositionally biased region" description="Polar residues" evidence="1">
    <location>
        <begin position="687"/>
        <end position="696"/>
    </location>
</feature>
<name>A0A8K0X907_9PEZI</name>
<gene>
    <name evidence="2" type="ORF">B0T11DRAFT_344102</name>
</gene>
<dbReference type="AlphaFoldDB" id="A0A8K0X907"/>
<evidence type="ECO:0000256" key="1">
    <source>
        <dbReference type="SAM" id="MobiDB-lite"/>
    </source>
</evidence>
<dbReference type="EMBL" id="JAGPXD010000001">
    <property type="protein sequence ID" value="KAH7374450.1"/>
    <property type="molecule type" value="Genomic_DNA"/>
</dbReference>
<sequence length="1156" mass="123336">MSAMDKPNGYTNGYAKGPKMNGINEHVVGTKRSSPSARGSSLFARLFSIAARLATWYSIISILFRCPATLELCDETTPKICKPYFQAKSFVSPHLEPYYDAYAAPYIELARPYYDTAEKKVISPARTYAVKYGGPVVSQAQAYGETQWNQRVQPQLAGYQKLVQEQYDEKVSPHVASASAAVGPYYDIARTSALQTYHEIIFPSYELARPYLAQGYGVASQFATETAIPSLFWTWNKTYVFLDTTVWPQVRVLYVQNVEPQLARIGQRLGRYREKSKLPVESVSESVYSATSSFSKPTSSVSSSSAPESTASQTVDDIPIPDPAEIAKHDASEQEIVMEDLEQWQTKFAKAADEGAAEIEERIDEISKDMIKNDVNKTGKSLVAKLQDTSRAQINALQASIIEIVGKNGPDAGDEIIAAVRKAGLVVKQNAQAVRDWKNTFESDMETAITKAAENHFKILESIRDLALQRIGMKWAWMDGITYKDWAKFHELKDKFDEWTDDLKKLIVTHPALDDTREASGRIEDSAMSVAQEAAQELARLKQVGFWKLAAADVTDNFDSDAMRDAADAAEQAKIEVAERAAAERVASEQAAAERVAAEKAAADAGEAAAPNNDAQTADLPVEADADTSQPDVDPLESAANVIENDSPATNLHKESVIPDAANDVVAEASEAAASVVSQVSSAVIGSESSTTSPDLASTVVPGDDMTFVVNNTGSSPADDDSQQPLNPEDKAEEKLNGQLDEEIVAESVEDQPVEAETATVKPAFLGAMAQEVPNRGGPILDEDPEDATDSYSAKAQEAYAQAVAQASQKYSIAMSAVSAKLYGTPEPEPVQEEMFAGIAARFAAATNAANSRLSDALDAASKGVYGQSTPTPTPSYDWSQIEAIAAQRLFEGRVWAEEQYEAAKIALGLATATPTATNEKLLDQAKANYYAGLGAAQARYSEFLASAAAAMNTFTAIPTPTDAAGTVSSVASKATESAGALASGASVDGLHVVSVVGDGFNAAASVVGEAVNAAAQEVLDAAQAVERGVTESWENVVAHLSAQIYGAPTPTSWFGNAKHDAEEYAAQASSQAAKQYEIVYAIIQELVVGKEPTFSESVLSRVQAAYATGASSASAYFSQATQAAGDSANAAREKANAAAAAAADAIRQNLGRDEL</sequence>
<evidence type="ECO:0000313" key="3">
    <source>
        <dbReference type="Proteomes" id="UP000813385"/>
    </source>
</evidence>
<feature type="compositionally biased region" description="Low complexity" evidence="1">
    <location>
        <begin position="292"/>
        <end position="312"/>
    </location>
</feature>
<organism evidence="2 3">
    <name type="scientific">Plectosphaerella cucumerina</name>
    <dbReference type="NCBI Taxonomy" id="40658"/>
    <lineage>
        <taxon>Eukaryota</taxon>
        <taxon>Fungi</taxon>
        <taxon>Dikarya</taxon>
        <taxon>Ascomycota</taxon>
        <taxon>Pezizomycotina</taxon>
        <taxon>Sordariomycetes</taxon>
        <taxon>Hypocreomycetidae</taxon>
        <taxon>Glomerellales</taxon>
        <taxon>Plectosphaerellaceae</taxon>
        <taxon>Plectosphaerella</taxon>
    </lineage>
</organism>
<evidence type="ECO:0000313" key="2">
    <source>
        <dbReference type="EMBL" id="KAH7374450.1"/>
    </source>
</evidence>
<dbReference type="Proteomes" id="UP000813385">
    <property type="component" value="Unassembled WGS sequence"/>
</dbReference>
<dbReference type="OrthoDB" id="3260408at2759"/>
<protein>
    <recommendedName>
        <fullName evidence="4">Transcription factor hoxa13</fullName>
    </recommendedName>
</protein>
<accession>A0A8K0X907</accession>
<feature type="region of interest" description="Disordered" evidence="1">
    <location>
        <begin position="292"/>
        <end position="323"/>
    </location>
</feature>
<feature type="region of interest" description="Disordered" evidence="1">
    <location>
        <begin position="684"/>
        <end position="729"/>
    </location>
</feature>
<evidence type="ECO:0008006" key="4">
    <source>
        <dbReference type="Google" id="ProtNLM"/>
    </source>
</evidence>